<proteinExistence type="predicted"/>
<dbReference type="Pfam" id="PF01592">
    <property type="entry name" value="NifU_N"/>
    <property type="match status" value="1"/>
</dbReference>
<dbReference type="EMBL" id="DUAV01000024">
    <property type="protein sequence ID" value="HIG63613.1"/>
    <property type="molecule type" value="Genomic_DNA"/>
</dbReference>
<reference evidence="3" key="1">
    <citation type="journal article" date="2019" name="bioRxiv">
        <title>Genome diversification in globally distributed novel marine Proteobacteria is linked to environmental adaptation.</title>
        <authorList>
            <person name="Zhou Z."/>
            <person name="Tran P.Q."/>
            <person name="Kieft K."/>
            <person name="Anantharaman K."/>
        </authorList>
    </citation>
    <scope>NUCLEOTIDE SEQUENCE [LARGE SCALE GENOMIC DNA]</scope>
</reference>
<evidence type="ECO:0000313" key="3">
    <source>
        <dbReference type="Proteomes" id="UP000589516"/>
    </source>
</evidence>
<dbReference type="SUPFAM" id="SSF82649">
    <property type="entry name" value="SufE/NifU"/>
    <property type="match status" value="1"/>
</dbReference>
<dbReference type="Proteomes" id="UP000589516">
    <property type="component" value="Unassembled WGS sequence"/>
</dbReference>
<dbReference type="GO" id="GO:0005506">
    <property type="term" value="F:iron ion binding"/>
    <property type="evidence" value="ECO:0007669"/>
    <property type="project" value="InterPro"/>
</dbReference>
<evidence type="ECO:0000259" key="1">
    <source>
        <dbReference type="Pfam" id="PF01592"/>
    </source>
</evidence>
<comment type="caution">
    <text evidence="2">The sequence shown here is derived from an EMBL/GenBank/DDBJ whole genome shotgun (WGS) entry which is preliminary data.</text>
</comment>
<dbReference type="CDD" id="cd06664">
    <property type="entry name" value="IscU_like"/>
    <property type="match status" value="1"/>
</dbReference>
<dbReference type="PANTHER" id="PTHR10093">
    <property type="entry name" value="IRON-SULFUR CLUSTER ASSEMBLY ENZYME NIFU HOMOLOG"/>
    <property type="match status" value="1"/>
</dbReference>
<sequence length="145" mass="15291">MSLSELYQELILDHNRSPRNRGALEAPTHSATGHNPLCGDQLTLELRLADGKVAEVAFEGSGCAISTASVSLMTDAVKGLDEGELEALFTKFHALATSDGQSAGELGKLGAFGGIRDYPTRVKCATLAWHTLRAALHGKQGATTE</sequence>
<dbReference type="InterPro" id="IPR002871">
    <property type="entry name" value="NIF_FeS_clus_asmbl_NifU_N"/>
</dbReference>
<dbReference type="AlphaFoldDB" id="A0A7C7ZFE8"/>
<dbReference type="FunFam" id="3.90.1010.10:FF:000002">
    <property type="entry name" value="Iron-sulfur cluster assembly scaffold protein NifU"/>
    <property type="match status" value="1"/>
</dbReference>
<protein>
    <submittedName>
        <fullName evidence="2">SUF system NifU family Fe-S cluster assembly protein</fullName>
    </submittedName>
</protein>
<dbReference type="GO" id="GO:0051536">
    <property type="term" value="F:iron-sulfur cluster binding"/>
    <property type="evidence" value="ECO:0007669"/>
    <property type="project" value="InterPro"/>
</dbReference>
<feature type="domain" description="NIF system FeS cluster assembly NifU N-terminal" evidence="1">
    <location>
        <begin position="7"/>
        <end position="124"/>
    </location>
</feature>
<gene>
    <name evidence="2" type="ORF">EYQ16_03735</name>
</gene>
<dbReference type="Gene3D" id="3.90.1010.10">
    <property type="match status" value="1"/>
</dbReference>
<dbReference type="GO" id="GO:0016226">
    <property type="term" value="P:iron-sulfur cluster assembly"/>
    <property type="evidence" value="ECO:0007669"/>
    <property type="project" value="InterPro"/>
</dbReference>
<name>A0A7C7ZFE8_9ARCH</name>
<accession>A0A7C7ZFE8</accession>
<organism evidence="2 3">
    <name type="scientific">Marine Group III euryarchaeote</name>
    <dbReference type="NCBI Taxonomy" id="2173149"/>
    <lineage>
        <taxon>Archaea</taxon>
        <taxon>Methanobacteriati</taxon>
        <taxon>Thermoplasmatota</taxon>
        <taxon>Thermoplasmata</taxon>
        <taxon>Candidatus Thermoprofundales</taxon>
    </lineage>
</organism>
<evidence type="ECO:0000313" key="2">
    <source>
        <dbReference type="EMBL" id="HIG63613.1"/>
    </source>
</evidence>
<dbReference type="NCBIfam" id="TIGR01994">
    <property type="entry name" value="SUF_scaf_2"/>
    <property type="match status" value="1"/>
</dbReference>